<feature type="chain" id="PRO_5046198642" evidence="1">
    <location>
        <begin position="24"/>
        <end position="222"/>
    </location>
</feature>
<comment type="caution">
    <text evidence="2">The sequence shown here is derived from an EMBL/GenBank/DDBJ whole genome shotgun (WGS) entry which is preliminary data.</text>
</comment>
<organism evidence="2 3">
    <name type="scientific">Luteolibacter soli</name>
    <dbReference type="NCBI Taxonomy" id="3135280"/>
    <lineage>
        <taxon>Bacteria</taxon>
        <taxon>Pseudomonadati</taxon>
        <taxon>Verrucomicrobiota</taxon>
        <taxon>Verrucomicrobiia</taxon>
        <taxon>Verrucomicrobiales</taxon>
        <taxon>Verrucomicrobiaceae</taxon>
        <taxon>Luteolibacter</taxon>
    </lineage>
</organism>
<evidence type="ECO:0000256" key="1">
    <source>
        <dbReference type="SAM" id="SignalP"/>
    </source>
</evidence>
<feature type="signal peptide" evidence="1">
    <location>
        <begin position="1"/>
        <end position="23"/>
    </location>
</feature>
<reference evidence="2 3" key="1">
    <citation type="submission" date="2024-04" db="EMBL/GenBank/DDBJ databases">
        <title>Luteolibacter sp. isolated from soil.</title>
        <authorList>
            <person name="An J."/>
        </authorList>
    </citation>
    <scope>NUCLEOTIDE SEQUENCE [LARGE SCALE GENOMIC DNA]</scope>
    <source>
        <strain evidence="2 3">Y139</strain>
    </source>
</reference>
<dbReference type="RefSeq" id="WP_341405780.1">
    <property type="nucleotide sequence ID" value="NZ_JBBUKT010000006.1"/>
</dbReference>
<dbReference type="Proteomes" id="UP001371305">
    <property type="component" value="Unassembled WGS sequence"/>
</dbReference>
<dbReference type="EMBL" id="JBBUKT010000006">
    <property type="protein sequence ID" value="MEK7952020.1"/>
    <property type="molecule type" value="Genomic_DNA"/>
</dbReference>
<evidence type="ECO:0000313" key="3">
    <source>
        <dbReference type="Proteomes" id="UP001371305"/>
    </source>
</evidence>
<protein>
    <submittedName>
        <fullName evidence="2">PEP-CTERM sorting domain-containing protein</fullName>
    </submittedName>
</protein>
<evidence type="ECO:0000313" key="2">
    <source>
        <dbReference type="EMBL" id="MEK7952020.1"/>
    </source>
</evidence>
<keyword evidence="3" id="KW-1185">Reference proteome</keyword>
<proteinExistence type="predicted"/>
<keyword evidence="1" id="KW-0732">Signal</keyword>
<sequence>MRLHPAVQAAAAFLLFAVAQATAVTINWGSPVLSSTVNSQGQEIDSSYHVELGAFANGFVPTEQNMSEWASNWRTFSVATYVAEFGSFTGTADLVAGGASSDPMASLGMNFSDVEAYVWIFNSATMSANTEWFLGRSDSWVMPTAPLETDCCDDRLPTQWSISDLRPGDTPVYGGQGQVAGAGSASNPGNYDIQTYTVPETSSLLLASVGLLFTFWRRRPVS</sequence>
<name>A0ABU9AZI2_9BACT</name>
<accession>A0ABU9AZI2</accession>
<gene>
    <name evidence="2" type="ORF">WKV53_16010</name>
</gene>